<comment type="caution">
    <text evidence="1">The sequence shown here is derived from an EMBL/GenBank/DDBJ whole genome shotgun (WGS) entry which is preliminary data.</text>
</comment>
<protein>
    <submittedName>
        <fullName evidence="1">Uncharacterized protein</fullName>
    </submittedName>
</protein>
<name>A0ABT7C390_9CYAN</name>
<dbReference type="EMBL" id="JAQOSQ010000060">
    <property type="protein sequence ID" value="MDJ1185896.1"/>
    <property type="molecule type" value="Genomic_DNA"/>
</dbReference>
<reference evidence="1 2" key="1">
    <citation type="submission" date="2023-01" db="EMBL/GenBank/DDBJ databases">
        <title>Novel diversity within Roseofilum (Cyanobacteria; Desertifilaceae) from marine benthic mats with descriptions of four novel species.</title>
        <authorList>
            <person name="Wang Y."/>
            <person name="Berthold D.E."/>
            <person name="Hu J."/>
            <person name="Lefler F.W."/>
            <person name="Laughinghouse H.D. IV."/>
        </authorList>
    </citation>
    <scope>NUCLEOTIDE SEQUENCE [LARGE SCALE GENOMIC DNA]</scope>
    <source>
        <strain evidence="1 2">BLCC-M143</strain>
    </source>
</reference>
<evidence type="ECO:0000313" key="2">
    <source>
        <dbReference type="Proteomes" id="UP001232992"/>
    </source>
</evidence>
<gene>
    <name evidence="1" type="ORF">PMH09_22195</name>
</gene>
<organism evidence="1 2">
    <name type="scientific">Roseofilum casamattae BLCC-M143</name>
    <dbReference type="NCBI Taxonomy" id="3022442"/>
    <lineage>
        <taxon>Bacteria</taxon>
        <taxon>Bacillati</taxon>
        <taxon>Cyanobacteriota</taxon>
        <taxon>Cyanophyceae</taxon>
        <taxon>Desertifilales</taxon>
        <taxon>Desertifilaceae</taxon>
        <taxon>Roseofilum</taxon>
        <taxon>Roseofilum casamattae</taxon>
    </lineage>
</organism>
<dbReference type="Proteomes" id="UP001232992">
    <property type="component" value="Unassembled WGS sequence"/>
</dbReference>
<evidence type="ECO:0000313" key="1">
    <source>
        <dbReference type="EMBL" id="MDJ1185896.1"/>
    </source>
</evidence>
<dbReference type="RefSeq" id="WP_283760531.1">
    <property type="nucleotide sequence ID" value="NZ_JAQOSQ010000060.1"/>
</dbReference>
<keyword evidence="2" id="KW-1185">Reference proteome</keyword>
<accession>A0ABT7C390</accession>
<proteinExistence type="predicted"/>
<sequence>MIFDGAIARIYSISGTIYLEGIKGQCTELFSGTEEECREYFVQLESRIRSKDNLINLEEIGAQVKRIFASLAEEELERNQSHSGSLFAQS</sequence>